<keyword evidence="1" id="KW-1015">Disulfide bond</keyword>
<evidence type="ECO:0000313" key="3">
    <source>
        <dbReference type="Ensembl" id="ENSGEVP00005011074.1"/>
    </source>
</evidence>
<name>A0A8C4W6B1_9SAUR</name>
<dbReference type="GO" id="GO:0006955">
    <property type="term" value="P:immune response"/>
    <property type="evidence" value="ECO:0007669"/>
    <property type="project" value="InterPro"/>
</dbReference>
<reference evidence="3" key="2">
    <citation type="submission" date="2025-09" db="UniProtKB">
        <authorList>
            <consortium name="Ensembl"/>
        </authorList>
    </citation>
    <scope>IDENTIFICATION</scope>
</reference>
<dbReference type="InterPro" id="IPR016186">
    <property type="entry name" value="C-type_lectin-like/link_sf"/>
</dbReference>
<sequence>EQGEEEPGEPEPPWDGAWGGCWWMPHVPLTLSPQRLCARCYHGHLASIHNYATNQRLRCTARARTNRGQVWIGGYTSRVGPHRCLRSHWIDHSLWNYSNWASGNPSHASQMCVALCTTGGRWRSVNCQARLPFICAY</sequence>
<reference evidence="3" key="1">
    <citation type="submission" date="2025-08" db="UniProtKB">
        <authorList>
            <consortium name="Ensembl"/>
        </authorList>
    </citation>
    <scope>IDENTIFICATION</scope>
</reference>
<dbReference type="PRINTS" id="PR00770">
    <property type="entry name" value="EMAJORBASICP"/>
</dbReference>
<accession>A0A8C4W6B1</accession>
<dbReference type="Pfam" id="PF00059">
    <property type="entry name" value="Lectin_C"/>
    <property type="match status" value="1"/>
</dbReference>
<dbReference type="Gene3D" id="3.10.100.10">
    <property type="entry name" value="Mannose-Binding Protein A, subunit A"/>
    <property type="match status" value="1"/>
</dbReference>
<proteinExistence type="predicted"/>
<evidence type="ECO:0000313" key="4">
    <source>
        <dbReference type="Proteomes" id="UP000694390"/>
    </source>
</evidence>
<dbReference type="InterPro" id="IPR002352">
    <property type="entry name" value="Eosinophil_major_basic"/>
</dbReference>
<feature type="domain" description="C-type lectin" evidence="2">
    <location>
        <begin position="34"/>
        <end position="136"/>
    </location>
</feature>
<dbReference type="PANTHER" id="PTHR22991">
    <property type="entry name" value="PROTEIN CBG13490"/>
    <property type="match status" value="1"/>
</dbReference>
<evidence type="ECO:0000259" key="2">
    <source>
        <dbReference type="PROSITE" id="PS50041"/>
    </source>
</evidence>
<dbReference type="InterPro" id="IPR018378">
    <property type="entry name" value="C-type_lectin_CS"/>
</dbReference>
<evidence type="ECO:0000256" key="1">
    <source>
        <dbReference type="ARBA" id="ARBA00023157"/>
    </source>
</evidence>
<dbReference type="Ensembl" id="ENSGEVT00005011597.1">
    <property type="protein sequence ID" value="ENSGEVP00005011074.1"/>
    <property type="gene ID" value="ENSGEVG00005007784.1"/>
</dbReference>
<dbReference type="PROSITE" id="PS00615">
    <property type="entry name" value="C_TYPE_LECTIN_1"/>
    <property type="match status" value="1"/>
</dbReference>
<dbReference type="PROSITE" id="PS50041">
    <property type="entry name" value="C_TYPE_LECTIN_2"/>
    <property type="match status" value="1"/>
</dbReference>
<dbReference type="GeneTree" id="ENSGT00440000039859"/>
<organism evidence="3 4">
    <name type="scientific">Gopherus evgoodei</name>
    <name type="common">Goodes thornscrub tortoise</name>
    <dbReference type="NCBI Taxonomy" id="1825980"/>
    <lineage>
        <taxon>Eukaryota</taxon>
        <taxon>Metazoa</taxon>
        <taxon>Chordata</taxon>
        <taxon>Craniata</taxon>
        <taxon>Vertebrata</taxon>
        <taxon>Euteleostomi</taxon>
        <taxon>Archelosauria</taxon>
        <taxon>Testudinata</taxon>
        <taxon>Testudines</taxon>
        <taxon>Cryptodira</taxon>
        <taxon>Durocryptodira</taxon>
        <taxon>Testudinoidea</taxon>
        <taxon>Testudinidae</taxon>
        <taxon>Gopherus</taxon>
    </lineage>
</organism>
<protein>
    <recommendedName>
        <fullName evidence="2">C-type lectin domain-containing protein</fullName>
    </recommendedName>
</protein>
<dbReference type="PANTHER" id="PTHR22991:SF40">
    <property type="entry name" value="PROTEIN CBG13490"/>
    <property type="match status" value="1"/>
</dbReference>
<dbReference type="AlphaFoldDB" id="A0A8C4W6B1"/>
<dbReference type="SUPFAM" id="SSF56436">
    <property type="entry name" value="C-type lectin-like"/>
    <property type="match status" value="1"/>
</dbReference>
<dbReference type="Proteomes" id="UP000694390">
    <property type="component" value="Unassembled WGS sequence"/>
</dbReference>
<dbReference type="SMART" id="SM00034">
    <property type="entry name" value="CLECT"/>
    <property type="match status" value="1"/>
</dbReference>
<dbReference type="InterPro" id="IPR016187">
    <property type="entry name" value="CTDL_fold"/>
</dbReference>
<dbReference type="InterPro" id="IPR001304">
    <property type="entry name" value="C-type_lectin-like"/>
</dbReference>
<dbReference type="InterPro" id="IPR050976">
    <property type="entry name" value="Snaclec"/>
</dbReference>
<keyword evidence="4" id="KW-1185">Reference proteome</keyword>